<feature type="transmembrane region" description="Helical" evidence="1">
    <location>
        <begin position="137"/>
        <end position="156"/>
    </location>
</feature>
<feature type="transmembrane region" description="Helical" evidence="1">
    <location>
        <begin position="113"/>
        <end position="131"/>
    </location>
</feature>
<feature type="transmembrane region" description="Helical" evidence="1">
    <location>
        <begin position="7"/>
        <end position="22"/>
    </location>
</feature>
<keyword evidence="1" id="KW-0812">Transmembrane</keyword>
<feature type="transmembrane region" description="Helical" evidence="1">
    <location>
        <begin position="87"/>
        <end position="106"/>
    </location>
</feature>
<protein>
    <submittedName>
        <fullName evidence="2">Uncharacterized protein</fullName>
    </submittedName>
</protein>
<dbReference type="AlphaFoldDB" id="M1PQI8"/>
<feature type="transmembrane region" description="Helical" evidence="1">
    <location>
        <begin position="28"/>
        <end position="47"/>
    </location>
</feature>
<keyword evidence="1" id="KW-1133">Transmembrane helix</keyword>
<evidence type="ECO:0000256" key="1">
    <source>
        <dbReference type="SAM" id="Phobius"/>
    </source>
</evidence>
<proteinExistence type="predicted"/>
<evidence type="ECO:0000313" key="2">
    <source>
        <dbReference type="EMBL" id="AGF93430.1"/>
    </source>
</evidence>
<dbReference type="EMBL" id="JX684092">
    <property type="protein sequence ID" value="AGF93430.1"/>
    <property type="molecule type" value="Genomic_DNA"/>
</dbReference>
<keyword evidence="1" id="KW-0472">Membrane</keyword>
<sequence>MEKQKKNLFGGILIVLGTIWLLESFNFINVDLTLIIISSILLVIYFFSGKRADSRNVGLLIGGSIVLMIGLHSILNELFILGKMDGVLFFLLLGTAFWIVQLLHYSQISNVSWPTYVGTSLYVFSAIIFFSEYLEKGFFKYVWSIALILIGIFIIFKDKIRN</sequence>
<accession>M1PQI8</accession>
<organism evidence="2">
    <name type="scientific">uncultured organism</name>
    <dbReference type="NCBI Taxonomy" id="155900"/>
    <lineage>
        <taxon>unclassified sequences</taxon>
        <taxon>environmental samples</taxon>
    </lineage>
</organism>
<name>M1PQI8_9ZZZZ</name>
<gene>
    <name evidence="2" type="ORF">FLSS-26_0003</name>
</gene>
<reference evidence="2" key="1">
    <citation type="journal article" date="2013" name="Syst. Appl. Microbiol.">
        <title>New insights into the archaeal diversity of a hypersaline microbial mat obtained by a metagenomic approach.</title>
        <authorList>
            <person name="Lopez-Lopez A."/>
            <person name="Richter M."/>
            <person name="Pena A."/>
            <person name="Tamames J."/>
            <person name="Rossello-Mora R."/>
        </authorList>
    </citation>
    <scope>NUCLEOTIDE SEQUENCE</scope>
</reference>
<feature type="transmembrane region" description="Helical" evidence="1">
    <location>
        <begin position="59"/>
        <end position="81"/>
    </location>
</feature>